<evidence type="ECO:0000256" key="1">
    <source>
        <dbReference type="ARBA" id="ARBA00004126"/>
    </source>
</evidence>
<keyword evidence="10" id="KW-1185">Reference proteome</keyword>
<dbReference type="GO" id="GO:0044549">
    <property type="term" value="F:GTP cyclohydrolase binding"/>
    <property type="evidence" value="ECO:0000318"/>
    <property type="project" value="GO_Central"/>
</dbReference>
<evidence type="ECO:0000256" key="5">
    <source>
        <dbReference type="ARBA" id="ARBA00022490"/>
    </source>
</evidence>
<dbReference type="FunFam" id="3.30.1410.10:FF:000001">
    <property type="entry name" value="GTP cyclohydrolase 1 feedback regulatory protein"/>
    <property type="match status" value="1"/>
</dbReference>
<keyword evidence="5" id="KW-0963">Cytoplasm</keyword>
<dbReference type="InterPro" id="IPR009112">
    <property type="entry name" value="GTP_CycHdrlase_I_reg"/>
</dbReference>
<gene>
    <name evidence="9" type="primary">WBGene00281119</name>
</gene>
<organism evidence="9 10">
    <name type="scientific">Pristionchus pacificus</name>
    <name type="common">Parasitic nematode worm</name>
    <dbReference type="NCBI Taxonomy" id="54126"/>
    <lineage>
        <taxon>Eukaryota</taxon>
        <taxon>Metazoa</taxon>
        <taxon>Ecdysozoa</taxon>
        <taxon>Nematoda</taxon>
        <taxon>Chromadorea</taxon>
        <taxon>Rhabditida</taxon>
        <taxon>Rhabditina</taxon>
        <taxon>Diplogasteromorpha</taxon>
        <taxon>Diplogasteroidea</taxon>
        <taxon>Neodiplogasteridae</taxon>
        <taxon>Pristionchus</taxon>
    </lineage>
</organism>
<dbReference type="PANTHER" id="PTHR16852">
    <property type="entry name" value="GTP CYCLOHYDROLASE 1 FEEDBACK REGULATORY PROTEIN"/>
    <property type="match status" value="1"/>
</dbReference>
<comment type="similarity">
    <text evidence="3">Belongs to the GFRP family.</text>
</comment>
<reference evidence="10" key="1">
    <citation type="journal article" date="2008" name="Nat. Genet.">
        <title>The Pristionchus pacificus genome provides a unique perspective on nematode lifestyle and parasitism.</title>
        <authorList>
            <person name="Dieterich C."/>
            <person name="Clifton S.W."/>
            <person name="Schuster L.N."/>
            <person name="Chinwalla A."/>
            <person name="Delehaunty K."/>
            <person name="Dinkelacker I."/>
            <person name="Fulton L."/>
            <person name="Fulton R."/>
            <person name="Godfrey J."/>
            <person name="Minx P."/>
            <person name="Mitreva M."/>
            <person name="Roeseler W."/>
            <person name="Tian H."/>
            <person name="Witte H."/>
            <person name="Yang S.P."/>
            <person name="Wilson R.K."/>
            <person name="Sommer R.J."/>
        </authorList>
    </citation>
    <scope>NUCLEOTIDE SEQUENCE [LARGE SCALE GENOMIC DNA]</scope>
    <source>
        <strain evidence="10">PS312</strain>
    </source>
</reference>
<name>A0A454XSY8_PRIPA</name>
<dbReference type="Proteomes" id="UP000005239">
    <property type="component" value="Unassembled WGS sequence"/>
</dbReference>
<comment type="subcellular location">
    <subcellularLocation>
        <location evidence="2">Cytoplasm</location>
        <location evidence="2">Cytosol</location>
    </subcellularLocation>
    <subcellularLocation>
        <location evidence="1">Nucleus membrane</location>
    </subcellularLocation>
</comment>
<evidence type="ECO:0000256" key="8">
    <source>
        <dbReference type="ARBA" id="ARBA00032599"/>
    </source>
</evidence>
<dbReference type="AlphaFoldDB" id="A0A454XSY8"/>
<dbReference type="Gene3D" id="3.30.1410.10">
    <property type="entry name" value="GTP cyclohydrolase I feedback regulatory protein GFRP"/>
    <property type="match status" value="1"/>
</dbReference>
<evidence type="ECO:0000313" key="10">
    <source>
        <dbReference type="Proteomes" id="UP000005239"/>
    </source>
</evidence>
<keyword evidence="7" id="KW-0539">Nucleus</keyword>
<evidence type="ECO:0000256" key="2">
    <source>
        <dbReference type="ARBA" id="ARBA00004514"/>
    </source>
</evidence>
<reference evidence="9" key="2">
    <citation type="submission" date="2022-06" db="UniProtKB">
        <authorList>
            <consortium name="EnsemblMetazoa"/>
        </authorList>
    </citation>
    <scope>IDENTIFICATION</scope>
    <source>
        <strain evidence="9">PS312</strain>
    </source>
</reference>
<dbReference type="GO" id="GO:0031965">
    <property type="term" value="C:nuclear membrane"/>
    <property type="evidence" value="ECO:0007669"/>
    <property type="project" value="UniProtKB-SubCell"/>
</dbReference>
<dbReference type="EnsemblMetazoa" id="PPA42750.1">
    <property type="protein sequence ID" value="PPA42750.1"/>
    <property type="gene ID" value="WBGene00281119"/>
</dbReference>
<dbReference type="GO" id="GO:0005829">
    <property type="term" value="C:cytosol"/>
    <property type="evidence" value="ECO:0007669"/>
    <property type="project" value="UniProtKB-SubCell"/>
</dbReference>
<dbReference type="SUPFAM" id="SSF69761">
    <property type="entry name" value="GTP cyclohydrolase I feedback regulatory protein, GFRP"/>
    <property type="match status" value="1"/>
</dbReference>
<accession>A0A8R1UZJ3</accession>
<proteinExistence type="inferred from homology"/>
<evidence type="ECO:0000256" key="3">
    <source>
        <dbReference type="ARBA" id="ARBA00007605"/>
    </source>
</evidence>
<dbReference type="GO" id="GO:0005737">
    <property type="term" value="C:cytoplasm"/>
    <property type="evidence" value="ECO:0000318"/>
    <property type="project" value="GO_Central"/>
</dbReference>
<dbReference type="InterPro" id="IPR036717">
    <property type="entry name" value="GFRP_sf"/>
</dbReference>
<dbReference type="Pfam" id="PF06399">
    <property type="entry name" value="GFRP"/>
    <property type="match status" value="1"/>
</dbReference>
<dbReference type="GO" id="GO:0005634">
    <property type="term" value="C:nucleus"/>
    <property type="evidence" value="ECO:0000318"/>
    <property type="project" value="GO_Central"/>
</dbReference>
<dbReference type="GO" id="GO:0009890">
    <property type="term" value="P:negative regulation of biosynthetic process"/>
    <property type="evidence" value="ECO:0007669"/>
    <property type="project" value="InterPro"/>
</dbReference>
<accession>A0A454XSY8</accession>
<dbReference type="PANTHER" id="PTHR16852:SF2">
    <property type="entry name" value="GTP CYCLOHYDROLASE 1 FEEDBACK REGULATORY PROTEIN"/>
    <property type="match status" value="1"/>
</dbReference>
<evidence type="ECO:0000256" key="4">
    <source>
        <dbReference type="ARBA" id="ARBA00020099"/>
    </source>
</evidence>
<sequence length="87" mass="9545">MPYILLRGAFPHGGTYVSMDACEIAAKQALGIDLNLVGDSFSVQNSARWVLDTLEGLGWRMVGVAGPINEKILVWTLHKNPVQRSIH</sequence>
<evidence type="ECO:0000313" key="9">
    <source>
        <dbReference type="EnsemblMetazoa" id="PPA42750.1"/>
    </source>
</evidence>
<protein>
    <recommendedName>
        <fullName evidence="4">GTP cyclohydrolase 1 feedback regulatory protein</fullName>
    </recommendedName>
    <alternativeName>
        <fullName evidence="8">GTP cyclohydrolase I feedback regulatory protein</fullName>
    </alternativeName>
</protein>
<evidence type="ECO:0000256" key="6">
    <source>
        <dbReference type="ARBA" id="ARBA00023136"/>
    </source>
</evidence>
<keyword evidence="6" id="KW-0472">Membrane</keyword>
<evidence type="ECO:0000256" key="7">
    <source>
        <dbReference type="ARBA" id="ARBA00023242"/>
    </source>
</evidence>